<dbReference type="PANTHER" id="PTHR34059">
    <property type="entry name" value="EXPRESSED PROTEIN"/>
    <property type="match status" value="1"/>
</dbReference>
<gene>
    <name evidence="3" type="ORF">CTI12_AA005090</name>
</gene>
<keyword evidence="4" id="KW-1185">Reference proteome</keyword>
<dbReference type="PANTHER" id="PTHR34059:SF6">
    <property type="entry name" value="DUF4408 DOMAIN-CONTAINING PROTEIN"/>
    <property type="match status" value="1"/>
</dbReference>
<proteinExistence type="predicted"/>
<accession>A0A2U1QNL9</accession>
<keyword evidence="2" id="KW-0472">Membrane</keyword>
<dbReference type="InterPro" id="IPR008480">
    <property type="entry name" value="DUF761_pln"/>
</dbReference>
<dbReference type="AlphaFoldDB" id="A0A2U1QNL9"/>
<keyword evidence="2" id="KW-1133">Transmembrane helix</keyword>
<evidence type="ECO:0000313" key="4">
    <source>
        <dbReference type="Proteomes" id="UP000245207"/>
    </source>
</evidence>
<organism evidence="3 4">
    <name type="scientific">Artemisia annua</name>
    <name type="common">Sweet wormwood</name>
    <dbReference type="NCBI Taxonomy" id="35608"/>
    <lineage>
        <taxon>Eukaryota</taxon>
        <taxon>Viridiplantae</taxon>
        <taxon>Streptophyta</taxon>
        <taxon>Embryophyta</taxon>
        <taxon>Tracheophyta</taxon>
        <taxon>Spermatophyta</taxon>
        <taxon>Magnoliopsida</taxon>
        <taxon>eudicotyledons</taxon>
        <taxon>Gunneridae</taxon>
        <taxon>Pentapetalae</taxon>
        <taxon>asterids</taxon>
        <taxon>campanulids</taxon>
        <taxon>Asterales</taxon>
        <taxon>Asteraceae</taxon>
        <taxon>Asteroideae</taxon>
        <taxon>Anthemideae</taxon>
        <taxon>Artemisiinae</taxon>
        <taxon>Artemisia</taxon>
    </lineage>
</organism>
<evidence type="ECO:0000256" key="1">
    <source>
        <dbReference type="SAM" id="MobiDB-lite"/>
    </source>
</evidence>
<comment type="caution">
    <text evidence="3">The sequence shown here is derived from an EMBL/GenBank/DDBJ whole genome shotgun (WGS) entry which is preliminary data.</text>
</comment>
<evidence type="ECO:0000313" key="3">
    <source>
        <dbReference type="EMBL" id="PWA99605.1"/>
    </source>
</evidence>
<protein>
    <recommendedName>
        <fullName evidence="5">Cotton fiber protein</fullName>
    </recommendedName>
</protein>
<keyword evidence="2" id="KW-0812">Transmembrane</keyword>
<evidence type="ECO:0008006" key="5">
    <source>
        <dbReference type="Google" id="ProtNLM"/>
    </source>
</evidence>
<feature type="transmembrane region" description="Helical" evidence="2">
    <location>
        <begin position="56"/>
        <end position="78"/>
    </location>
</feature>
<dbReference type="Pfam" id="PF05553">
    <property type="entry name" value="DUF761"/>
    <property type="match status" value="1"/>
</dbReference>
<reference evidence="3 4" key="1">
    <citation type="journal article" date="2018" name="Mol. Plant">
        <title>The genome of Artemisia annua provides insight into the evolution of Asteraceae family and artemisinin biosynthesis.</title>
        <authorList>
            <person name="Shen Q."/>
            <person name="Zhang L."/>
            <person name="Liao Z."/>
            <person name="Wang S."/>
            <person name="Yan T."/>
            <person name="Shi P."/>
            <person name="Liu M."/>
            <person name="Fu X."/>
            <person name="Pan Q."/>
            <person name="Wang Y."/>
            <person name="Lv Z."/>
            <person name="Lu X."/>
            <person name="Zhang F."/>
            <person name="Jiang W."/>
            <person name="Ma Y."/>
            <person name="Chen M."/>
            <person name="Hao X."/>
            <person name="Li L."/>
            <person name="Tang Y."/>
            <person name="Lv G."/>
            <person name="Zhou Y."/>
            <person name="Sun X."/>
            <person name="Brodelius P.E."/>
            <person name="Rose J.K.C."/>
            <person name="Tang K."/>
        </authorList>
    </citation>
    <scope>NUCLEOTIDE SEQUENCE [LARGE SCALE GENOMIC DNA]</scope>
    <source>
        <strain evidence="4">cv. Huhao1</strain>
        <tissue evidence="3">Leaf</tissue>
    </source>
</reference>
<feature type="transmembrane region" description="Helical" evidence="2">
    <location>
        <begin position="25"/>
        <end position="44"/>
    </location>
</feature>
<feature type="region of interest" description="Disordered" evidence="1">
    <location>
        <begin position="326"/>
        <end position="351"/>
    </location>
</feature>
<name>A0A2U1QNL9_ARTAN</name>
<dbReference type="Proteomes" id="UP000245207">
    <property type="component" value="Unassembled WGS sequence"/>
</dbReference>
<evidence type="ECO:0000256" key="2">
    <source>
        <dbReference type="SAM" id="Phobius"/>
    </source>
</evidence>
<dbReference type="OrthoDB" id="1080706at2759"/>
<sequence>MADSSESLNETHFKDPKSKFVSARYLFSKSLMIIFVLLVFTYFPSQVPEYFKKTSIVTKLWDLMYLLVIGIAVCYGLFSTRKVDNLDTCDDSVKETYLSGISDISSIFDNGFEEKYVVDHLDKPKTAKRNTPLGLPVRSLVSGSGGGGGVNEVSSDWDEVKKGKFRGLVPIKLEDKFKESEMECDSRPVLNWRSKSMRLEKREDMCSAEMNGSSHVRGCSVEVGDSEGLKSQSMRLLVPPQMKNSSEKEEAKGVEAKHGYMQQQPSFMESKPRKFGIGGSSEMDNCLSSKDVLNDFGKIKIVEGTLDGSVETEVVDSTLDSNNNVPFIKPKKSRSSARVSSDMNNNLNSNSMLKDFGKSNVNGTLNGSSEEFFKAVGKNKVDDGIKLDSNNHAPFIKSKSQRSSLGAPSEMNLETFDYVLGKEDKADPIDVIPKPAPIANTYKRGKSVRTNRQKDQVLETKVKTFPSPSNDKVETSMELGANATDVNHDQYLSDTEHYSSEVDRKADEFIAKFREQIRLQRVASARKLNLR</sequence>
<dbReference type="EMBL" id="PKPP01000012">
    <property type="protein sequence ID" value="PWA99605.1"/>
    <property type="molecule type" value="Genomic_DNA"/>
</dbReference>